<sequence>MTSIDSDFLNLDLDFTWAGNFTTACTELLLYGIHGVLFVLAMHILACRKTTAKKALRIYTVAMALFGTTQVVISVAAAVVAVKRRNTNAPTSSCILRFLALVKCKAY</sequence>
<feature type="transmembrane region" description="Helical" evidence="1">
    <location>
        <begin position="58"/>
        <end position="82"/>
    </location>
</feature>
<evidence type="ECO:0000313" key="3">
    <source>
        <dbReference type="Proteomes" id="UP001215598"/>
    </source>
</evidence>
<name>A0AAD7GP38_9AGAR</name>
<comment type="caution">
    <text evidence="2">The sequence shown here is derived from an EMBL/GenBank/DDBJ whole genome shotgun (WGS) entry which is preliminary data.</text>
</comment>
<keyword evidence="1" id="KW-0812">Transmembrane</keyword>
<dbReference type="AlphaFoldDB" id="A0AAD7GP38"/>
<accession>A0AAD7GP38</accession>
<dbReference type="Proteomes" id="UP001215598">
    <property type="component" value="Unassembled WGS sequence"/>
</dbReference>
<keyword evidence="3" id="KW-1185">Reference proteome</keyword>
<evidence type="ECO:0000313" key="2">
    <source>
        <dbReference type="EMBL" id="KAJ7700307.1"/>
    </source>
</evidence>
<organism evidence="2 3">
    <name type="scientific">Mycena metata</name>
    <dbReference type="NCBI Taxonomy" id="1033252"/>
    <lineage>
        <taxon>Eukaryota</taxon>
        <taxon>Fungi</taxon>
        <taxon>Dikarya</taxon>
        <taxon>Basidiomycota</taxon>
        <taxon>Agaricomycotina</taxon>
        <taxon>Agaricomycetes</taxon>
        <taxon>Agaricomycetidae</taxon>
        <taxon>Agaricales</taxon>
        <taxon>Marasmiineae</taxon>
        <taxon>Mycenaceae</taxon>
        <taxon>Mycena</taxon>
    </lineage>
</organism>
<reference evidence="2" key="1">
    <citation type="submission" date="2023-03" db="EMBL/GenBank/DDBJ databases">
        <title>Massive genome expansion in bonnet fungi (Mycena s.s.) driven by repeated elements and novel gene families across ecological guilds.</title>
        <authorList>
            <consortium name="Lawrence Berkeley National Laboratory"/>
            <person name="Harder C.B."/>
            <person name="Miyauchi S."/>
            <person name="Viragh M."/>
            <person name="Kuo A."/>
            <person name="Thoen E."/>
            <person name="Andreopoulos B."/>
            <person name="Lu D."/>
            <person name="Skrede I."/>
            <person name="Drula E."/>
            <person name="Henrissat B."/>
            <person name="Morin E."/>
            <person name="Kohler A."/>
            <person name="Barry K."/>
            <person name="LaButti K."/>
            <person name="Morin E."/>
            <person name="Salamov A."/>
            <person name="Lipzen A."/>
            <person name="Mereny Z."/>
            <person name="Hegedus B."/>
            <person name="Baldrian P."/>
            <person name="Stursova M."/>
            <person name="Weitz H."/>
            <person name="Taylor A."/>
            <person name="Grigoriev I.V."/>
            <person name="Nagy L.G."/>
            <person name="Martin F."/>
            <person name="Kauserud H."/>
        </authorList>
    </citation>
    <scope>NUCLEOTIDE SEQUENCE</scope>
    <source>
        <strain evidence="2">CBHHK182m</strain>
    </source>
</reference>
<keyword evidence="1" id="KW-0472">Membrane</keyword>
<keyword evidence="1" id="KW-1133">Transmembrane helix</keyword>
<dbReference type="EMBL" id="JARKIB010000555">
    <property type="protein sequence ID" value="KAJ7700307.1"/>
    <property type="molecule type" value="Genomic_DNA"/>
</dbReference>
<gene>
    <name evidence="2" type="ORF">B0H16DRAFT_1749085</name>
</gene>
<protein>
    <submittedName>
        <fullName evidence="2">Uncharacterized protein</fullName>
    </submittedName>
</protein>
<proteinExistence type="predicted"/>
<evidence type="ECO:0000256" key="1">
    <source>
        <dbReference type="SAM" id="Phobius"/>
    </source>
</evidence>